<evidence type="ECO:0000256" key="15">
    <source>
        <dbReference type="SAM" id="MobiDB-lite"/>
    </source>
</evidence>
<dbReference type="CDD" id="cd01087">
    <property type="entry name" value="Prolidase"/>
    <property type="match status" value="1"/>
</dbReference>
<dbReference type="InterPro" id="IPR001131">
    <property type="entry name" value="Peptidase_M24B_aminopep-P_CS"/>
</dbReference>
<evidence type="ECO:0000256" key="12">
    <source>
        <dbReference type="ARBA" id="ARBA00030849"/>
    </source>
</evidence>
<dbReference type="EC" id="3.4.11.9" evidence="5"/>
<evidence type="ECO:0000313" key="18">
    <source>
        <dbReference type="Proteomes" id="UP000293360"/>
    </source>
</evidence>
<dbReference type="GO" id="GO:0030145">
    <property type="term" value="F:manganese ion binding"/>
    <property type="evidence" value="ECO:0007669"/>
    <property type="project" value="InterPro"/>
</dbReference>
<evidence type="ECO:0000256" key="3">
    <source>
        <dbReference type="ARBA" id="ARBA00002443"/>
    </source>
</evidence>
<evidence type="ECO:0000256" key="4">
    <source>
        <dbReference type="ARBA" id="ARBA00008766"/>
    </source>
</evidence>
<evidence type="ECO:0000256" key="10">
    <source>
        <dbReference type="ARBA" id="ARBA00023049"/>
    </source>
</evidence>
<dbReference type="Proteomes" id="UP000293360">
    <property type="component" value="Unassembled WGS sequence"/>
</dbReference>
<evidence type="ECO:0000256" key="9">
    <source>
        <dbReference type="ARBA" id="ARBA00022801"/>
    </source>
</evidence>
<feature type="compositionally biased region" description="Low complexity" evidence="15">
    <location>
        <begin position="439"/>
        <end position="465"/>
    </location>
</feature>
<dbReference type="Gene3D" id="3.90.230.10">
    <property type="entry name" value="Creatinase/methionine aminopeptidase superfamily"/>
    <property type="match status" value="1"/>
</dbReference>
<feature type="compositionally biased region" description="Low complexity" evidence="15">
    <location>
        <begin position="401"/>
        <end position="410"/>
    </location>
</feature>
<dbReference type="PANTHER" id="PTHR43226:SF3">
    <property type="entry name" value="XAA-PRO AMINOPEPTIDASE AN0832-RELATED"/>
    <property type="match status" value="1"/>
</dbReference>
<dbReference type="InterPro" id="IPR000994">
    <property type="entry name" value="Pept_M24"/>
</dbReference>
<dbReference type="GO" id="GO:0006508">
    <property type="term" value="P:proteolysis"/>
    <property type="evidence" value="ECO:0007669"/>
    <property type="project" value="UniProtKB-KW"/>
</dbReference>
<keyword evidence="8 14" id="KW-0479">Metal-binding</keyword>
<gene>
    <name evidence="17" type="ORF">DL764_009139</name>
</gene>
<dbReference type="Gene3D" id="3.40.350.10">
    <property type="entry name" value="Creatinase/prolidase N-terminal domain"/>
    <property type="match status" value="1"/>
</dbReference>
<protein>
    <recommendedName>
        <fullName evidence="5">Xaa-Pro aminopeptidase</fullName>
        <ecNumber evidence="5">3.4.11.9</ecNumber>
    </recommendedName>
    <alternativeName>
        <fullName evidence="12">Aminoacylproline aminopeptidase</fullName>
    </alternativeName>
    <alternativeName>
        <fullName evidence="13">Prolidase</fullName>
    </alternativeName>
</protein>
<reference evidence="17 18" key="1">
    <citation type="submission" date="2018-06" db="EMBL/GenBank/DDBJ databases">
        <title>Complete Genomes of Monosporascus.</title>
        <authorList>
            <person name="Robinson A.J."/>
            <person name="Natvig D.O."/>
        </authorList>
    </citation>
    <scope>NUCLEOTIDE SEQUENCE [LARGE SCALE GENOMIC DNA]</scope>
    <source>
        <strain evidence="17 18">CBS 110550</strain>
    </source>
</reference>
<dbReference type="PANTHER" id="PTHR43226">
    <property type="entry name" value="XAA-PRO AMINOPEPTIDASE 3"/>
    <property type="match status" value="1"/>
</dbReference>
<feature type="compositionally biased region" description="Polar residues" evidence="15">
    <location>
        <begin position="411"/>
        <end position="422"/>
    </location>
</feature>
<evidence type="ECO:0000256" key="6">
    <source>
        <dbReference type="ARBA" id="ARBA00022438"/>
    </source>
</evidence>
<dbReference type="OrthoDB" id="10261878at2759"/>
<keyword evidence="10" id="KW-0482">Metalloprotease</keyword>
<dbReference type="SMART" id="SM01011">
    <property type="entry name" value="AMP_N"/>
    <property type="match status" value="1"/>
</dbReference>
<dbReference type="AlphaFoldDB" id="A0A4Q4SVP4"/>
<keyword evidence="18" id="KW-1185">Reference proteome</keyword>
<dbReference type="InterPro" id="IPR036005">
    <property type="entry name" value="Creatinase/aminopeptidase-like"/>
</dbReference>
<dbReference type="STRING" id="155417.A0A4Q4SVP4"/>
<feature type="domain" description="Aminopeptidase P N-terminal" evidence="16">
    <location>
        <begin position="29"/>
        <end position="148"/>
    </location>
</feature>
<evidence type="ECO:0000256" key="11">
    <source>
        <dbReference type="ARBA" id="ARBA00023211"/>
    </source>
</evidence>
<evidence type="ECO:0000256" key="13">
    <source>
        <dbReference type="ARBA" id="ARBA00032413"/>
    </source>
</evidence>
<comment type="similarity">
    <text evidence="4 14">Belongs to the peptidase M24B family.</text>
</comment>
<keyword evidence="9" id="KW-0378">Hydrolase</keyword>
<organism evidence="17 18">
    <name type="scientific">Monosporascus ibericus</name>
    <dbReference type="NCBI Taxonomy" id="155417"/>
    <lineage>
        <taxon>Eukaryota</taxon>
        <taxon>Fungi</taxon>
        <taxon>Dikarya</taxon>
        <taxon>Ascomycota</taxon>
        <taxon>Pezizomycotina</taxon>
        <taxon>Sordariomycetes</taxon>
        <taxon>Xylariomycetidae</taxon>
        <taxon>Xylariales</taxon>
        <taxon>Xylariales incertae sedis</taxon>
        <taxon>Monosporascus</taxon>
    </lineage>
</organism>
<comment type="function">
    <text evidence="3">Catalyzes the removal of a penultimate prolyl residue from the N-termini of peptides.</text>
</comment>
<evidence type="ECO:0000256" key="5">
    <source>
        <dbReference type="ARBA" id="ARBA00012574"/>
    </source>
</evidence>
<keyword evidence="6" id="KW-0031">Aminopeptidase</keyword>
<dbReference type="InterPro" id="IPR007865">
    <property type="entry name" value="Aminopep_P_N"/>
</dbReference>
<evidence type="ECO:0000256" key="1">
    <source>
        <dbReference type="ARBA" id="ARBA00001424"/>
    </source>
</evidence>
<dbReference type="SUPFAM" id="SSF55920">
    <property type="entry name" value="Creatinase/aminopeptidase"/>
    <property type="match status" value="2"/>
</dbReference>
<proteinExistence type="inferred from homology"/>
<dbReference type="Pfam" id="PF05195">
    <property type="entry name" value="AMP_N"/>
    <property type="match status" value="1"/>
</dbReference>
<dbReference type="InterPro" id="IPR029149">
    <property type="entry name" value="Creatin/AminoP/Spt16_N"/>
</dbReference>
<accession>A0A4Q4SVP4</accession>
<comment type="caution">
    <text evidence="17">The sequence shown here is derived from an EMBL/GenBank/DDBJ whole genome shotgun (WGS) entry which is preliminary data.</text>
</comment>
<dbReference type="EMBL" id="QJNU01000807">
    <property type="protein sequence ID" value="RYO85609.1"/>
    <property type="molecule type" value="Genomic_DNA"/>
</dbReference>
<evidence type="ECO:0000259" key="16">
    <source>
        <dbReference type="SMART" id="SM01011"/>
    </source>
</evidence>
<sequence>MEATDIDHDLLIDDEFDALSIEIKAPKEKPIELPKKFPSMAQLAVEETWEDSDQGPPFRQRRYFYYITGADFPGCSATYDIAADKLTLWIPYTAPATALWFGSTPTPDDCLARCDVHDVQYATGLQAYLAARLACVRALFVLRASQLPRFDGFEQLKPRLRIDVGSLMPAMNEARLVKSDYEVTMIRKANEVSSAAHRAIARALSGYTNECQIEAAFVSECIARNAHAQAYPVIAGSGANASTLHYESNDAPLAGKELVVVDAGAEWACYASDVTRTLPLGSGGKFSPRAQAIYDVVLRMQTECVARVRPGVAFRDLQLHATMVAVEGLLALGIFRRQFSADEIFRAGTGAAFFPHGLGHHVGLDVHDVLSRELLRPASEGMWGKRRPVGPQTVRAMIRQQQTAAAGTGADNNNINSDEGNQPQPQPQTPSPSSKKRPSSSSTTISSRPSSPSSPSSSSSSASSKYGVLQPNMVVTIEPGIYFCRPYIESYFLKEGGEHRRFFDLDALDRYWAVGGVRIEDCVLVTPDGCENLTSAPKVGVDE</sequence>
<dbReference type="SUPFAM" id="SSF53092">
    <property type="entry name" value="Creatinase/prolidase N-terminal domain"/>
    <property type="match status" value="1"/>
</dbReference>
<evidence type="ECO:0000256" key="2">
    <source>
        <dbReference type="ARBA" id="ARBA00001936"/>
    </source>
</evidence>
<evidence type="ECO:0000256" key="14">
    <source>
        <dbReference type="RuleBase" id="RU000590"/>
    </source>
</evidence>
<evidence type="ECO:0000256" key="8">
    <source>
        <dbReference type="ARBA" id="ARBA00022723"/>
    </source>
</evidence>
<comment type="cofactor">
    <cofactor evidence="2">
        <name>Mn(2+)</name>
        <dbReference type="ChEBI" id="CHEBI:29035"/>
    </cofactor>
</comment>
<keyword evidence="11" id="KW-0464">Manganese</keyword>
<feature type="region of interest" description="Disordered" evidence="15">
    <location>
        <begin position="401"/>
        <end position="465"/>
    </location>
</feature>
<evidence type="ECO:0000313" key="17">
    <source>
        <dbReference type="EMBL" id="RYO85609.1"/>
    </source>
</evidence>
<keyword evidence="7" id="KW-0645">Protease</keyword>
<dbReference type="InterPro" id="IPR052433">
    <property type="entry name" value="X-Pro_dipept-like"/>
</dbReference>
<name>A0A4Q4SVP4_9PEZI</name>
<dbReference type="GO" id="GO:0070006">
    <property type="term" value="F:metalloaminopeptidase activity"/>
    <property type="evidence" value="ECO:0007669"/>
    <property type="project" value="InterPro"/>
</dbReference>
<evidence type="ECO:0000256" key="7">
    <source>
        <dbReference type="ARBA" id="ARBA00022670"/>
    </source>
</evidence>
<comment type="catalytic activity">
    <reaction evidence="1">
        <text>Release of any N-terminal amino acid, including proline, that is linked to proline, even from a dipeptide or tripeptide.</text>
        <dbReference type="EC" id="3.4.11.9"/>
    </reaction>
</comment>
<dbReference type="PROSITE" id="PS00491">
    <property type="entry name" value="PROLINE_PEPTIDASE"/>
    <property type="match status" value="1"/>
</dbReference>
<dbReference type="Pfam" id="PF00557">
    <property type="entry name" value="Peptidase_M24"/>
    <property type="match status" value="2"/>
</dbReference>